<feature type="transmembrane region" description="Helical" evidence="6">
    <location>
        <begin position="6"/>
        <end position="39"/>
    </location>
</feature>
<organism evidence="7 8">
    <name type="scientific">Methylobacter tundripaludum</name>
    <dbReference type="NCBI Taxonomy" id="173365"/>
    <lineage>
        <taxon>Bacteria</taxon>
        <taxon>Pseudomonadati</taxon>
        <taxon>Pseudomonadota</taxon>
        <taxon>Gammaproteobacteria</taxon>
        <taxon>Methylococcales</taxon>
        <taxon>Methylococcaceae</taxon>
        <taxon>Methylobacter</taxon>
    </lineage>
</organism>
<keyword evidence="8" id="KW-1185">Reference proteome</keyword>
<dbReference type="GO" id="GO:0055085">
    <property type="term" value="P:transmembrane transport"/>
    <property type="evidence" value="ECO:0007669"/>
    <property type="project" value="TreeGrafter"/>
</dbReference>
<keyword evidence="3 6" id="KW-0812">Transmembrane</keyword>
<dbReference type="PANTHER" id="PTHR21716">
    <property type="entry name" value="TRANSMEMBRANE PROTEIN"/>
    <property type="match status" value="1"/>
</dbReference>
<evidence type="ECO:0000256" key="2">
    <source>
        <dbReference type="ARBA" id="ARBA00009773"/>
    </source>
</evidence>
<evidence type="ECO:0000256" key="4">
    <source>
        <dbReference type="ARBA" id="ARBA00022989"/>
    </source>
</evidence>
<sequence>MTDSQKWLVFAFIAGSAWLVYLLAPVLMPFAFAAMLAYLGDPLTDKLETYQLSRTKAVLVVFAVMTLVLALVLLLLVPLLEYQVEHFVSNLPAYVAWLNETVIPWLQRRFHLGIRPVNLSQIINLIKGHWEQAGGIAATVMSSVSHSGGVIAAWLMNLLLIPVVTFYLLRDWDGLIAKIHDLLPRRVAPTASKLAREVDTVLAAFVRGQFYVMLALGCIYSIGLWMTGLDLALLIGMLAGLVSFVPYLGSIVGIVTACVAALVQFHDLIQLVPVGIVFIIGQSLEGMVLTPMLVGDKIGLHPVAVMFAVLAGGQLFGFLGILLALPVASVIMVLLRHVHDLYRYSDFYGLE</sequence>
<dbReference type="GO" id="GO:0016020">
    <property type="term" value="C:membrane"/>
    <property type="evidence" value="ECO:0007669"/>
    <property type="project" value="UniProtKB-SubCell"/>
</dbReference>
<dbReference type="AlphaFoldDB" id="A0A2S6H2M9"/>
<feature type="transmembrane region" description="Helical" evidence="6">
    <location>
        <begin position="272"/>
        <end position="294"/>
    </location>
</feature>
<evidence type="ECO:0000313" key="8">
    <source>
        <dbReference type="Proteomes" id="UP000238071"/>
    </source>
</evidence>
<dbReference type="OrthoDB" id="5792512at2"/>
<comment type="caution">
    <text evidence="7">The sequence shown here is derived from an EMBL/GenBank/DDBJ whole genome shotgun (WGS) entry which is preliminary data.</text>
</comment>
<proteinExistence type="inferred from homology"/>
<evidence type="ECO:0000256" key="3">
    <source>
        <dbReference type="ARBA" id="ARBA00022692"/>
    </source>
</evidence>
<dbReference type="InterPro" id="IPR002549">
    <property type="entry name" value="AI-2E-like"/>
</dbReference>
<comment type="subcellular location">
    <subcellularLocation>
        <location evidence="1">Membrane</location>
        <topology evidence="1">Multi-pass membrane protein</topology>
    </subcellularLocation>
</comment>
<dbReference type="RefSeq" id="WP_104423588.1">
    <property type="nucleotide sequence ID" value="NZ_PTIY01000006.1"/>
</dbReference>
<feature type="transmembrane region" description="Helical" evidence="6">
    <location>
        <begin position="306"/>
        <end position="335"/>
    </location>
</feature>
<dbReference type="PANTHER" id="PTHR21716:SF64">
    <property type="entry name" value="AI-2 TRANSPORT PROTEIN TQSA"/>
    <property type="match status" value="1"/>
</dbReference>
<keyword evidence="4 6" id="KW-1133">Transmembrane helix</keyword>
<keyword evidence="5 6" id="KW-0472">Membrane</keyword>
<dbReference type="Pfam" id="PF01594">
    <property type="entry name" value="AI-2E_transport"/>
    <property type="match status" value="1"/>
</dbReference>
<feature type="transmembrane region" description="Helical" evidence="6">
    <location>
        <begin position="59"/>
        <end position="80"/>
    </location>
</feature>
<evidence type="ECO:0000256" key="6">
    <source>
        <dbReference type="SAM" id="Phobius"/>
    </source>
</evidence>
<reference evidence="7 8" key="1">
    <citation type="submission" date="2018-02" db="EMBL/GenBank/DDBJ databases">
        <title>Subsurface microbial communities from deep shales in Ohio and West Virginia, USA.</title>
        <authorList>
            <person name="Wrighton K."/>
        </authorList>
    </citation>
    <scope>NUCLEOTIDE SEQUENCE [LARGE SCALE GENOMIC DNA]</scope>
    <source>
        <strain evidence="7 8">OWC-G53F</strain>
    </source>
</reference>
<protein>
    <submittedName>
        <fullName evidence="7">Putative PurR-regulated permease PerM</fullName>
    </submittedName>
</protein>
<accession>A0A2S6H2M9</accession>
<dbReference type="EMBL" id="PTIY01000006">
    <property type="protein sequence ID" value="PPK71704.1"/>
    <property type="molecule type" value="Genomic_DNA"/>
</dbReference>
<evidence type="ECO:0000256" key="5">
    <source>
        <dbReference type="ARBA" id="ARBA00023136"/>
    </source>
</evidence>
<comment type="similarity">
    <text evidence="2">Belongs to the autoinducer-2 exporter (AI-2E) (TC 2.A.86) family.</text>
</comment>
<name>A0A2S6H2M9_9GAMM</name>
<evidence type="ECO:0000256" key="1">
    <source>
        <dbReference type="ARBA" id="ARBA00004141"/>
    </source>
</evidence>
<feature type="transmembrane region" description="Helical" evidence="6">
    <location>
        <begin position="244"/>
        <end position="265"/>
    </location>
</feature>
<feature type="transmembrane region" description="Helical" evidence="6">
    <location>
        <begin position="151"/>
        <end position="169"/>
    </location>
</feature>
<dbReference type="Proteomes" id="UP000238071">
    <property type="component" value="Unassembled WGS sequence"/>
</dbReference>
<feature type="transmembrane region" description="Helical" evidence="6">
    <location>
        <begin position="210"/>
        <end position="238"/>
    </location>
</feature>
<gene>
    <name evidence="7" type="ORF">B0F88_10653</name>
</gene>
<evidence type="ECO:0000313" key="7">
    <source>
        <dbReference type="EMBL" id="PPK71704.1"/>
    </source>
</evidence>